<name>A0A8S5PY82_9CAUD</name>
<dbReference type="Gene3D" id="3.30.50.20">
    <property type="entry name" value="prophage-derive protein ybcO"/>
    <property type="match status" value="1"/>
</dbReference>
<dbReference type="InterPro" id="IPR010774">
    <property type="entry name" value="YbcO"/>
</dbReference>
<dbReference type="EMBL" id="BK015538">
    <property type="protein sequence ID" value="DAE11842.1"/>
    <property type="molecule type" value="Genomic_DNA"/>
</dbReference>
<dbReference type="Pfam" id="PF07102">
    <property type="entry name" value="YbcO"/>
    <property type="match status" value="1"/>
</dbReference>
<proteinExistence type="predicted"/>
<protein>
    <recommendedName>
        <fullName evidence="2">DUF1364 domain-containing protein</fullName>
    </recommendedName>
</protein>
<evidence type="ECO:0008006" key="2">
    <source>
        <dbReference type="Google" id="ProtNLM"/>
    </source>
</evidence>
<organism evidence="1">
    <name type="scientific">Siphoviridae sp. ctD3x5</name>
    <dbReference type="NCBI Taxonomy" id="2825384"/>
    <lineage>
        <taxon>Viruses</taxon>
        <taxon>Duplodnaviria</taxon>
        <taxon>Heunggongvirae</taxon>
        <taxon>Uroviricota</taxon>
        <taxon>Caudoviricetes</taxon>
    </lineage>
</organism>
<accession>A0A8S5PY82</accession>
<reference evidence="1" key="1">
    <citation type="journal article" date="2021" name="Proc. Natl. Acad. Sci. U.S.A.">
        <title>A Catalog of Tens of Thousands of Viruses from Human Metagenomes Reveals Hidden Associations with Chronic Diseases.</title>
        <authorList>
            <person name="Tisza M.J."/>
            <person name="Buck C.B."/>
        </authorList>
    </citation>
    <scope>NUCLEOTIDE SEQUENCE</scope>
    <source>
        <strain evidence="1">CtD3x5</strain>
    </source>
</reference>
<evidence type="ECO:0000313" key="1">
    <source>
        <dbReference type="EMBL" id="DAE11842.1"/>
    </source>
</evidence>
<sequence length="101" mass="11311">MSAIRNAAKGEQCTLNIAGVCNYNPETVVFCHFPSETHGMGLKSDDLSGGFGCSACHDVIDGRSHIKLSREDKEFYMRRSQFRTMRRLEELGIISVKGRLK</sequence>